<dbReference type="Proteomes" id="UP001153620">
    <property type="component" value="Chromosome 1"/>
</dbReference>
<keyword evidence="4" id="KW-1185">Reference proteome</keyword>
<proteinExistence type="predicted"/>
<feature type="signal peptide" evidence="2">
    <location>
        <begin position="1"/>
        <end position="22"/>
    </location>
</feature>
<gene>
    <name evidence="3" type="ORF">CHIRRI_LOCUS1246</name>
</gene>
<accession>A0A9N9RK72</accession>
<keyword evidence="2" id="KW-0732">Signal</keyword>
<dbReference type="AlphaFoldDB" id="A0A9N9RK72"/>
<feature type="chain" id="PRO_5040258562" evidence="2">
    <location>
        <begin position="23"/>
        <end position="243"/>
    </location>
</feature>
<evidence type="ECO:0000256" key="2">
    <source>
        <dbReference type="SAM" id="SignalP"/>
    </source>
</evidence>
<feature type="transmembrane region" description="Helical" evidence="1">
    <location>
        <begin position="215"/>
        <end position="240"/>
    </location>
</feature>
<dbReference type="EMBL" id="OU895877">
    <property type="protein sequence ID" value="CAG9798262.1"/>
    <property type="molecule type" value="Genomic_DNA"/>
</dbReference>
<reference evidence="3" key="2">
    <citation type="submission" date="2022-10" db="EMBL/GenBank/DDBJ databases">
        <authorList>
            <consortium name="ENA_rothamsted_submissions"/>
            <consortium name="culmorum"/>
            <person name="King R."/>
        </authorList>
    </citation>
    <scope>NUCLEOTIDE SEQUENCE</scope>
</reference>
<keyword evidence="1" id="KW-0472">Membrane</keyword>
<name>A0A9N9RK72_9DIPT</name>
<evidence type="ECO:0000256" key="1">
    <source>
        <dbReference type="SAM" id="Phobius"/>
    </source>
</evidence>
<keyword evidence="1" id="KW-0812">Transmembrane</keyword>
<evidence type="ECO:0000313" key="3">
    <source>
        <dbReference type="EMBL" id="CAG9798262.1"/>
    </source>
</evidence>
<protein>
    <submittedName>
        <fullName evidence="3">Uncharacterized protein</fullName>
    </submittedName>
</protein>
<organism evidence="3 4">
    <name type="scientific">Chironomus riparius</name>
    <dbReference type="NCBI Taxonomy" id="315576"/>
    <lineage>
        <taxon>Eukaryota</taxon>
        <taxon>Metazoa</taxon>
        <taxon>Ecdysozoa</taxon>
        <taxon>Arthropoda</taxon>
        <taxon>Hexapoda</taxon>
        <taxon>Insecta</taxon>
        <taxon>Pterygota</taxon>
        <taxon>Neoptera</taxon>
        <taxon>Endopterygota</taxon>
        <taxon>Diptera</taxon>
        <taxon>Nematocera</taxon>
        <taxon>Chironomoidea</taxon>
        <taxon>Chironomidae</taxon>
        <taxon>Chironominae</taxon>
        <taxon>Chironomus</taxon>
    </lineage>
</organism>
<sequence>MKFYSGIFEAFLLLLLINPSYQRKVNRNSDLFLDYFETTTIAEPFDHDLSSKETLNNKFQNIEDNLHKLQMSSSAFFRDLQYSIKSLLSSKIDNLKSDTLNLNQICHKNLNETLLASKRIEGSLSEAITLLNLYKDQSTIIVANSTENVLKNIENSKSELKMTIIKSVKELSIDFNEKMTHFEKNLYDSIASTFMNDLANRNHTNPEQNKKSQNLRNFVCIALSVITGLANILFCLYLLIKFV</sequence>
<reference evidence="3" key="1">
    <citation type="submission" date="2022-01" db="EMBL/GenBank/DDBJ databases">
        <authorList>
            <person name="King R."/>
        </authorList>
    </citation>
    <scope>NUCLEOTIDE SEQUENCE</scope>
</reference>
<keyword evidence="1" id="KW-1133">Transmembrane helix</keyword>
<evidence type="ECO:0000313" key="4">
    <source>
        <dbReference type="Proteomes" id="UP001153620"/>
    </source>
</evidence>